<dbReference type="PANTHER" id="PTHR39608:SF1">
    <property type="entry name" value="INTEGRAL MEMBRANE PROTEIN (AFU_ORTHOLOGUE AFUA_5G08640)"/>
    <property type="match status" value="1"/>
</dbReference>
<dbReference type="PANTHER" id="PTHR39608">
    <property type="entry name" value="INTEGRAL MEMBRANE PROTEIN (AFU_ORTHOLOGUE AFUA_5G08640)"/>
    <property type="match status" value="1"/>
</dbReference>
<evidence type="ECO:0000256" key="1">
    <source>
        <dbReference type="ARBA" id="ARBA00004141"/>
    </source>
</evidence>
<protein>
    <recommendedName>
        <fullName evidence="6">MARVEL domain-containing protein</fullName>
    </recommendedName>
</protein>
<dbReference type="EMBL" id="JAZHXI010000005">
    <property type="protein sequence ID" value="KAL2071728.1"/>
    <property type="molecule type" value="Genomic_DNA"/>
</dbReference>
<evidence type="ECO:0000259" key="6">
    <source>
        <dbReference type="Pfam" id="PF01284"/>
    </source>
</evidence>
<comment type="caution">
    <text evidence="7">The sequence shown here is derived from an EMBL/GenBank/DDBJ whole genome shotgun (WGS) entry which is preliminary data.</text>
</comment>
<reference evidence="7 8" key="1">
    <citation type="journal article" date="2024" name="Commun. Biol.">
        <title>Comparative genomic analysis of thermophilic fungi reveals convergent evolutionary adaptations and gene losses.</title>
        <authorList>
            <person name="Steindorff A.S."/>
            <person name="Aguilar-Pontes M.V."/>
            <person name="Robinson A.J."/>
            <person name="Andreopoulos B."/>
            <person name="LaButti K."/>
            <person name="Kuo A."/>
            <person name="Mondo S."/>
            <person name="Riley R."/>
            <person name="Otillar R."/>
            <person name="Haridas S."/>
            <person name="Lipzen A."/>
            <person name="Grimwood J."/>
            <person name="Schmutz J."/>
            <person name="Clum A."/>
            <person name="Reid I.D."/>
            <person name="Moisan M.C."/>
            <person name="Butler G."/>
            <person name="Nguyen T.T.M."/>
            <person name="Dewar K."/>
            <person name="Conant G."/>
            <person name="Drula E."/>
            <person name="Henrissat B."/>
            <person name="Hansel C."/>
            <person name="Singer S."/>
            <person name="Hutchinson M.I."/>
            <person name="de Vries R.P."/>
            <person name="Natvig D.O."/>
            <person name="Powell A.J."/>
            <person name="Tsang A."/>
            <person name="Grigoriev I.V."/>
        </authorList>
    </citation>
    <scope>NUCLEOTIDE SEQUENCE [LARGE SCALE GENOMIC DNA]</scope>
    <source>
        <strain evidence="7 8">CBS 494.80</strain>
    </source>
</reference>
<keyword evidence="3 5" id="KW-1133">Transmembrane helix</keyword>
<dbReference type="Pfam" id="PF01284">
    <property type="entry name" value="MARVEL"/>
    <property type="match status" value="1"/>
</dbReference>
<evidence type="ECO:0000256" key="5">
    <source>
        <dbReference type="SAM" id="Phobius"/>
    </source>
</evidence>
<feature type="domain" description="MARVEL" evidence="6">
    <location>
        <begin position="8"/>
        <end position="134"/>
    </location>
</feature>
<evidence type="ECO:0000256" key="3">
    <source>
        <dbReference type="ARBA" id="ARBA00022989"/>
    </source>
</evidence>
<evidence type="ECO:0000313" key="7">
    <source>
        <dbReference type="EMBL" id="KAL2071728.1"/>
    </source>
</evidence>
<dbReference type="InterPro" id="IPR008253">
    <property type="entry name" value="Marvel"/>
</dbReference>
<feature type="transmembrane region" description="Helical" evidence="5">
    <location>
        <begin position="114"/>
        <end position="138"/>
    </location>
</feature>
<evidence type="ECO:0000256" key="2">
    <source>
        <dbReference type="ARBA" id="ARBA00022692"/>
    </source>
</evidence>
<evidence type="ECO:0000256" key="4">
    <source>
        <dbReference type="ARBA" id="ARBA00023136"/>
    </source>
</evidence>
<keyword evidence="4 5" id="KW-0472">Membrane</keyword>
<feature type="transmembrane region" description="Helical" evidence="5">
    <location>
        <begin position="45"/>
        <end position="64"/>
    </location>
</feature>
<keyword evidence="2 5" id="KW-0812">Transmembrane</keyword>
<dbReference type="Proteomes" id="UP001595075">
    <property type="component" value="Unassembled WGS sequence"/>
</dbReference>
<proteinExistence type="predicted"/>
<name>A0ABR4CPS1_9HELO</name>
<gene>
    <name evidence="7" type="ORF">VTL71DRAFT_12963</name>
</gene>
<comment type="subcellular location">
    <subcellularLocation>
        <location evidence="1">Membrane</location>
        <topology evidence="1">Multi-pass membrane protein</topology>
    </subcellularLocation>
</comment>
<keyword evidence="8" id="KW-1185">Reference proteome</keyword>
<accession>A0ABR4CPS1</accession>
<organism evidence="7 8">
    <name type="scientific">Oculimacula yallundae</name>
    <dbReference type="NCBI Taxonomy" id="86028"/>
    <lineage>
        <taxon>Eukaryota</taxon>
        <taxon>Fungi</taxon>
        <taxon>Dikarya</taxon>
        <taxon>Ascomycota</taxon>
        <taxon>Pezizomycotina</taxon>
        <taxon>Leotiomycetes</taxon>
        <taxon>Helotiales</taxon>
        <taxon>Ploettnerulaceae</taxon>
        <taxon>Oculimacula</taxon>
    </lineage>
</organism>
<sequence length="162" mass="18662">MVLTDILSLCLRIGELAFSAVVAGLNGQYLHRTRHASTNSRKRFIYVEVIAALGILFALLFLFPFTTSFLHWPVDFLLFAGFMIAFGLLAHYDKQCGSVWNWRGITNGGECDKFKAVIAFLFLASIFFLVSAILGWWVSRKRTRTARVDTTTHGRRRWYRRY</sequence>
<feature type="transmembrane region" description="Helical" evidence="5">
    <location>
        <begin position="76"/>
        <end position="93"/>
    </location>
</feature>
<feature type="transmembrane region" description="Helical" evidence="5">
    <location>
        <begin position="6"/>
        <end position="25"/>
    </location>
</feature>
<evidence type="ECO:0000313" key="8">
    <source>
        <dbReference type="Proteomes" id="UP001595075"/>
    </source>
</evidence>